<dbReference type="STRING" id="1499967.U27_00417"/>
<dbReference type="PANTHER" id="PTHR35848">
    <property type="entry name" value="OXALATE-BINDING PROTEIN"/>
    <property type="match status" value="1"/>
</dbReference>
<dbReference type="InterPro" id="IPR013096">
    <property type="entry name" value="Cupin_2"/>
</dbReference>
<dbReference type="EMBL" id="DF820473">
    <property type="protein sequence ID" value="GAK60520.1"/>
    <property type="molecule type" value="Genomic_DNA"/>
</dbReference>
<feature type="domain" description="Cupin type-2" evidence="2">
    <location>
        <begin position="46"/>
        <end position="112"/>
    </location>
</feature>
<evidence type="ECO:0000313" key="4">
    <source>
        <dbReference type="Proteomes" id="UP000030661"/>
    </source>
</evidence>
<evidence type="ECO:0000256" key="1">
    <source>
        <dbReference type="ARBA" id="ARBA00022723"/>
    </source>
</evidence>
<dbReference type="Pfam" id="PF07883">
    <property type="entry name" value="Cupin_2"/>
    <property type="match status" value="1"/>
</dbReference>
<dbReference type="InterPro" id="IPR014710">
    <property type="entry name" value="RmlC-like_jellyroll"/>
</dbReference>
<dbReference type="eggNOG" id="COG1917">
    <property type="taxonomic scope" value="Bacteria"/>
</dbReference>
<dbReference type="CDD" id="cd02222">
    <property type="entry name" value="cupin_TM1459-like"/>
    <property type="match status" value="1"/>
</dbReference>
<keyword evidence="1" id="KW-0479">Metal-binding</keyword>
<name>A0A081C7G5_VECG1</name>
<dbReference type="PANTHER" id="PTHR35848:SF6">
    <property type="entry name" value="CUPIN TYPE-2 DOMAIN-CONTAINING PROTEIN"/>
    <property type="match status" value="1"/>
</dbReference>
<proteinExistence type="predicted"/>
<dbReference type="Gene3D" id="2.60.120.10">
    <property type="entry name" value="Jelly Rolls"/>
    <property type="match status" value="1"/>
</dbReference>
<dbReference type="Proteomes" id="UP000030661">
    <property type="component" value="Unassembled WGS sequence"/>
</dbReference>
<gene>
    <name evidence="3" type="ORF">U27_00417</name>
</gene>
<dbReference type="HOGENOM" id="CLU_116722_4_1_0"/>
<keyword evidence="4" id="KW-1185">Reference proteome</keyword>
<dbReference type="GO" id="GO:0046872">
    <property type="term" value="F:metal ion binding"/>
    <property type="evidence" value="ECO:0007669"/>
    <property type="project" value="UniProtKB-KW"/>
</dbReference>
<organism evidence="3">
    <name type="scientific">Vecturithrix granuli</name>
    <dbReference type="NCBI Taxonomy" id="1499967"/>
    <lineage>
        <taxon>Bacteria</taxon>
        <taxon>Candidatus Moduliflexota</taxon>
        <taxon>Candidatus Vecturitrichia</taxon>
        <taxon>Candidatus Vecturitrichales</taxon>
        <taxon>Candidatus Vecturitrichaceae</taxon>
        <taxon>Candidatus Vecturithrix</taxon>
    </lineage>
</organism>
<sequence length="123" mass="13612">MADAQAKVIHYTDVLAQTFGDSAPGTSIRWLIDDDHDGAPVYALRMIEIEPGGNSPQHSHPYEHENFVIEGKGRLMIEGKWHDLKAGDVAFVPAGVLHQYVNAGDSTFKFLCGIPVKKLREQQ</sequence>
<dbReference type="AlphaFoldDB" id="A0A081C7G5"/>
<accession>A0A081C7G5</accession>
<protein>
    <submittedName>
        <fullName evidence="3">Cupin region</fullName>
    </submittedName>
</protein>
<dbReference type="SUPFAM" id="SSF51182">
    <property type="entry name" value="RmlC-like cupins"/>
    <property type="match status" value="1"/>
</dbReference>
<dbReference type="InterPro" id="IPR011051">
    <property type="entry name" value="RmlC_Cupin_sf"/>
</dbReference>
<evidence type="ECO:0000259" key="2">
    <source>
        <dbReference type="Pfam" id="PF07883"/>
    </source>
</evidence>
<reference evidence="3" key="1">
    <citation type="journal article" date="2015" name="PeerJ">
        <title>First genomic representation of candidate bacterial phylum KSB3 points to enhanced environmental sensing as a trigger of wastewater bulking.</title>
        <authorList>
            <person name="Sekiguchi Y."/>
            <person name="Ohashi A."/>
            <person name="Parks D.H."/>
            <person name="Yamauchi T."/>
            <person name="Tyson G.W."/>
            <person name="Hugenholtz P."/>
        </authorList>
    </citation>
    <scope>NUCLEOTIDE SEQUENCE [LARGE SCALE GENOMIC DNA]</scope>
</reference>
<evidence type="ECO:0000313" key="3">
    <source>
        <dbReference type="EMBL" id="GAK60520.1"/>
    </source>
</evidence>
<dbReference type="InterPro" id="IPR051610">
    <property type="entry name" value="GPI/OXD"/>
</dbReference>